<evidence type="ECO:0000313" key="6">
    <source>
        <dbReference type="EMBL" id="CNV18395.1"/>
    </source>
</evidence>
<comment type="similarity">
    <text evidence="2">Belongs to the periplasmic pilus chaperone family.</text>
</comment>
<evidence type="ECO:0000256" key="2">
    <source>
        <dbReference type="ARBA" id="ARBA00007399"/>
    </source>
</evidence>
<dbReference type="Proteomes" id="UP000039541">
    <property type="component" value="Unassembled WGS sequence"/>
</dbReference>
<keyword evidence="3" id="KW-0574">Periplasm</keyword>
<dbReference type="GO" id="GO:0042597">
    <property type="term" value="C:periplasmic space"/>
    <property type="evidence" value="ECO:0007669"/>
    <property type="project" value="UniProtKB-SubCell"/>
</dbReference>
<dbReference type="SUPFAM" id="SSF49584">
    <property type="entry name" value="Periplasmic chaperone C-domain"/>
    <property type="match status" value="1"/>
</dbReference>
<proteinExistence type="inferred from homology"/>
<dbReference type="Pfam" id="PF02753">
    <property type="entry name" value="PapD_C"/>
    <property type="match status" value="1"/>
</dbReference>
<comment type="subcellular location">
    <subcellularLocation>
        <location evidence="1">Periplasm</location>
    </subcellularLocation>
</comment>
<evidence type="ECO:0000259" key="5">
    <source>
        <dbReference type="Pfam" id="PF02753"/>
    </source>
</evidence>
<evidence type="ECO:0000256" key="4">
    <source>
        <dbReference type="ARBA" id="ARBA00023186"/>
    </source>
</evidence>
<dbReference type="InterPro" id="IPR050643">
    <property type="entry name" value="Periplasmic_pilus_chap"/>
</dbReference>
<feature type="domain" description="Pili assembly chaperone C-terminal" evidence="5">
    <location>
        <begin position="36"/>
        <end position="98"/>
    </location>
</feature>
<dbReference type="AlphaFoldDB" id="A0A655EF17"/>
<gene>
    <name evidence="6" type="primary">pefD</name>
    <name evidence="6" type="ORF">ERS008202_04545</name>
</gene>
<dbReference type="InterPro" id="IPR016148">
    <property type="entry name" value="Pili_assmbl_chaperone_C"/>
</dbReference>
<dbReference type="Gene3D" id="2.60.40.10">
    <property type="entry name" value="Immunoglobulins"/>
    <property type="match status" value="1"/>
</dbReference>
<name>A0A655EF17_SALET</name>
<organism evidence="6 7">
    <name type="scientific">Salmonella enterica subsp. enterica serovar Bovismorbificans</name>
    <dbReference type="NCBI Taxonomy" id="58097"/>
    <lineage>
        <taxon>Bacteria</taxon>
        <taxon>Pseudomonadati</taxon>
        <taxon>Pseudomonadota</taxon>
        <taxon>Gammaproteobacteria</taxon>
        <taxon>Enterobacterales</taxon>
        <taxon>Enterobacteriaceae</taxon>
        <taxon>Salmonella</taxon>
    </lineage>
</organism>
<dbReference type="PANTHER" id="PTHR30251:SF2">
    <property type="entry name" value="FIMBRIAL CHAPERONE YADV-RELATED"/>
    <property type="match status" value="1"/>
</dbReference>
<sequence>MNTKVKLIYRPKALVEGRRNAEKNLQITHRGGEAYLKNPTPYYFAVTGVKLNGQPVRLNDRVMNEIAQLAPKSEVALGKLSPNGTVTVQAVNDWGGTQDYTLK</sequence>
<evidence type="ECO:0000313" key="7">
    <source>
        <dbReference type="Proteomes" id="UP000039541"/>
    </source>
</evidence>
<dbReference type="InterPro" id="IPR036316">
    <property type="entry name" value="Pili_assmbl_chap_C_dom_sf"/>
</dbReference>
<accession>A0A655EF17</accession>
<evidence type="ECO:0000256" key="3">
    <source>
        <dbReference type="ARBA" id="ARBA00022764"/>
    </source>
</evidence>
<dbReference type="EMBL" id="CQPC01000097">
    <property type="protein sequence ID" value="CNV18395.1"/>
    <property type="molecule type" value="Genomic_DNA"/>
</dbReference>
<reference evidence="6 7" key="1">
    <citation type="submission" date="2015-03" db="EMBL/GenBank/DDBJ databases">
        <authorList>
            <consortium name="Pathogen Informatics"/>
        </authorList>
    </citation>
    <scope>NUCLEOTIDE SEQUENCE [LARGE SCALE GENOMIC DNA]</scope>
    <source>
        <strain evidence="6 7">3476</strain>
    </source>
</reference>
<protein>
    <submittedName>
        <fullName evidence="6">Chaperone protein FanE</fullName>
    </submittedName>
</protein>
<evidence type="ECO:0000256" key="1">
    <source>
        <dbReference type="ARBA" id="ARBA00004418"/>
    </source>
</evidence>
<dbReference type="InterPro" id="IPR013783">
    <property type="entry name" value="Ig-like_fold"/>
</dbReference>
<keyword evidence="4" id="KW-0143">Chaperone</keyword>
<dbReference type="PANTHER" id="PTHR30251">
    <property type="entry name" value="PILUS ASSEMBLY CHAPERONE"/>
    <property type="match status" value="1"/>
</dbReference>